<feature type="transmembrane region" description="Helical" evidence="7">
    <location>
        <begin position="247"/>
        <end position="268"/>
    </location>
</feature>
<keyword evidence="6 7" id="KW-0472">Membrane</keyword>
<dbReference type="CDD" id="cd06261">
    <property type="entry name" value="TM_PBP2"/>
    <property type="match status" value="1"/>
</dbReference>
<evidence type="ECO:0000256" key="4">
    <source>
        <dbReference type="ARBA" id="ARBA00022692"/>
    </source>
</evidence>
<evidence type="ECO:0000256" key="5">
    <source>
        <dbReference type="ARBA" id="ARBA00022989"/>
    </source>
</evidence>
<dbReference type="Gene3D" id="1.10.3720.10">
    <property type="entry name" value="MetI-like"/>
    <property type="match status" value="1"/>
</dbReference>
<keyword evidence="3" id="KW-1003">Cell membrane</keyword>
<keyword evidence="4 7" id="KW-0812">Transmembrane</keyword>
<dbReference type="PROSITE" id="PS50928">
    <property type="entry name" value="ABC_TM1"/>
    <property type="match status" value="1"/>
</dbReference>
<dbReference type="Proteomes" id="UP000709437">
    <property type="component" value="Unassembled WGS sequence"/>
</dbReference>
<dbReference type="SUPFAM" id="SSF161098">
    <property type="entry name" value="MetI-like"/>
    <property type="match status" value="1"/>
</dbReference>
<accession>A0A6G7GBS6</accession>
<name>A0A6G7GBS6_9MICO</name>
<dbReference type="GO" id="GO:0055085">
    <property type="term" value="P:transmembrane transport"/>
    <property type="evidence" value="ECO:0007669"/>
    <property type="project" value="InterPro"/>
</dbReference>
<evidence type="ECO:0000256" key="1">
    <source>
        <dbReference type="ARBA" id="ARBA00004651"/>
    </source>
</evidence>
<gene>
    <name evidence="8" type="ORF">KK103_14910</name>
</gene>
<feature type="transmembrane region" description="Helical" evidence="7">
    <location>
        <begin position="14"/>
        <end position="36"/>
    </location>
</feature>
<evidence type="ECO:0000313" key="9">
    <source>
        <dbReference type="Proteomes" id="UP000709437"/>
    </source>
</evidence>
<feature type="transmembrane region" description="Helical" evidence="7">
    <location>
        <begin position="85"/>
        <end position="104"/>
    </location>
</feature>
<dbReference type="PANTHER" id="PTHR43744">
    <property type="entry name" value="ABC TRANSPORTER PERMEASE PROTEIN MG189-RELATED-RELATED"/>
    <property type="match status" value="1"/>
</dbReference>
<reference evidence="8" key="1">
    <citation type="submission" date="2021-05" db="EMBL/GenBank/DDBJ databases">
        <title>Whole genome sequence of Curtobacterium flaccumfaciens pv. flaccumfaciens strain CFBP 3417.</title>
        <authorList>
            <person name="Osdaghi E."/>
            <person name="Taghouti G."/>
            <person name="Portier P."/>
            <person name="Fazliarab A."/>
            <person name="Taghavi S.M."/>
            <person name="Briand M."/>
            <person name="Le-Saux M."/>
            <person name="Jacques M.-A."/>
        </authorList>
    </citation>
    <scope>NUCLEOTIDE SEQUENCE</scope>
    <source>
        <strain evidence="8">CFBP 3417</strain>
    </source>
</reference>
<evidence type="ECO:0000256" key="2">
    <source>
        <dbReference type="ARBA" id="ARBA00022448"/>
    </source>
</evidence>
<feature type="transmembrane region" description="Helical" evidence="7">
    <location>
        <begin position="116"/>
        <end position="139"/>
    </location>
</feature>
<sequence>MSTIRPTRKRLSKAGSYTILIVMSAVMFSPIYYLLIGSFKPSSEVLDGFTGFLPIHLSLQNYLGVFKALDSDATGYFWRFMGNSVAISLVIVLGGLVVNSMAGYSFARLQWRGKNAVFVIVVLLIIVPFESVAVPLLFLLNGQRDTLFVQMIPFVANAFSIFLFYTFFLNLPKSIEEAARLDGLGAFGTFARVVVPNARPVFATVAILTFLSSWGSYLWPSIVTSDPTARPLPLEMSVFSGQTPVDWGQTFAFGTLLVLPVLIVFLVFQRFFIQSIAGSAVKG</sequence>
<dbReference type="GO" id="GO:0005886">
    <property type="term" value="C:plasma membrane"/>
    <property type="evidence" value="ECO:0007669"/>
    <property type="project" value="UniProtKB-SubCell"/>
</dbReference>
<dbReference type="EMBL" id="JAHEWX010000022">
    <property type="protein sequence ID" value="MBT1543054.1"/>
    <property type="molecule type" value="Genomic_DNA"/>
</dbReference>
<comment type="similarity">
    <text evidence="7">Belongs to the binding-protein-dependent transport system permease family.</text>
</comment>
<dbReference type="Pfam" id="PF00528">
    <property type="entry name" value="BPD_transp_1"/>
    <property type="match status" value="1"/>
</dbReference>
<evidence type="ECO:0000313" key="8">
    <source>
        <dbReference type="EMBL" id="MBT1543054.1"/>
    </source>
</evidence>
<feature type="transmembrane region" description="Helical" evidence="7">
    <location>
        <begin position="201"/>
        <end position="219"/>
    </location>
</feature>
<dbReference type="InterPro" id="IPR000515">
    <property type="entry name" value="MetI-like"/>
</dbReference>
<dbReference type="InterPro" id="IPR035906">
    <property type="entry name" value="MetI-like_sf"/>
</dbReference>
<comment type="subcellular location">
    <subcellularLocation>
        <location evidence="1 7">Cell membrane</location>
        <topology evidence="1 7">Multi-pass membrane protein</topology>
    </subcellularLocation>
</comment>
<proteinExistence type="inferred from homology"/>
<evidence type="ECO:0000256" key="6">
    <source>
        <dbReference type="ARBA" id="ARBA00023136"/>
    </source>
</evidence>
<keyword evidence="2 7" id="KW-0813">Transport</keyword>
<protein>
    <submittedName>
        <fullName evidence="8">Carbohydrate ABC transporter permease</fullName>
    </submittedName>
</protein>
<dbReference type="SMR" id="A0A6G7GBS6"/>
<evidence type="ECO:0000256" key="7">
    <source>
        <dbReference type="RuleBase" id="RU363032"/>
    </source>
</evidence>
<dbReference type="PANTHER" id="PTHR43744:SF12">
    <property type="entry name" value="ABC TRANSPORTER PERMEASE PROTEIN MG189-RELATED"/>
    <property type="match status" value="1"/>
</dbReference>
<dbReference type="AlphaFoldDB" id="A0A6G7GBS6"/>
<feature type="transmembrane region" description="Helical" evidence="7">
    <location>
        <begin position="151"/>
        <end position="171"/>
    </location>
</feature>
<keyword evidence="5 7" id="KW-1133">Transmembrane helix</keyword>
<comment type="caution">
    <text evidence="8">The sequence shown here is derived from an EMBL/GenBank/DDBJ whole genome shotgun (WGS) entry which is preliminary data.</text>
</comment>
<organism evidence="8 9">
    <name type="scientific">Curtobacterium flaccumfaciens pv. flaccumfaciens</name>
    <dbReference type="NCBI Taxonomy" id="138532"/>
    <lineage>
        <taxon>Bacteria</taxon>
        <taxon>Bacillati</taxon>
        <taxon>Actinomycetota</taxon>
        <taxon>Actinomycetes</taxon>
        <taxon>Micrococcales</taxon>
        <taxon>Microbacteriaceae</taxon>
        <taxon>Curtobacterium</taxon>
    </lineage>
</organism>
<evidence type="ECO:0000256" key="3">
    <source>
        <dbReference type="ARBA" id="ARBA00022475"/>
    </source>
</evidence>
<dbReference type="RefSeq" id="WP_128781692.1">
    <property type="nucleotide sequence ID" value="NZ_CP041260.1"/>
</dbReference>